<dbReference type="Proteomes" id="UP001432322">
    <property type="component" value="Unassembled WGS sequence"/>
</dbReference>
<dbReference type="AlphaFoldDB" id="A0AAV5WQM7"/>
<evidence type="ECO:0000313" key="2">
    <source>
        <dbReference type="EMBL" id="GMT33920.1"/>
    </source>
</evidence>
<protein>
    <submittedName>
        <fullName evidence="2">Uncharacterized protein</fullName>
    </submittedName>
</protein>
<keyword evidence="3" id="KW-1185">Reference proteome</keyword>
<name>A0AAV5WQM7_9BILA</name>
<feature type="region of interest" description="Disordered" evidence="1">
    <location>
        <begin position="41"/>
        <end position="98"/>
    </location>
</feature>
<sequence length="98" mass="10530">LPPLHSTHSPSFPPFRVVRSSLPHPTKPMCCCCGCCVNKEPISKRNPPPNPAEEGKSAKESAITQQPGVSKAKPAGSMEQKTKKDSDGANYENVSIMK</sequence>
<dbReference type="EMBL" id="BTSY01000006">
    <property type="protein sequence ID" value="GMT33920.1"/>
    <property type="molecule type" value="Genomic_DNA"/>
</dbReference>
<accession>A0AAV5WQM7</accession>
<gene>
    <name evidence="2" type="ORF">PFISCL1PPCAC_25217</name>
</gene>
<reference evidence="2" key="1">
    <citation type="submission" date="2023-10" db="EMBL/GenBank/DDBJ databases">
        <title>Genome assembly of Pristionchus species.</title>
        <authorList>
            <person name="Yoshida K."/>
            <person name="Sommer R.J."/>
        </authorList>
    </citation>
    <scope>NUCLEOTIDE SEQUENCE</scope>
    <source>
        <strain evidence="2">RS5133</strain>
    </source>
</reference>
<feature type="non-terminal residue" evidence="2">
    <location>
        <position position="1"/>
    </location>
</feature>
<proteinExistence type="predicted"/>
<evidence type="ECO:0000313" key="3">
    <source>
        <dbReference type="Proteomes" id="UP001432322"/>
    </source>
</evidence>
<comment type="caution">
    <text evidence="2">The sequence shown here is derived from an EMBL/GenBank/DDBJ whole genome shotgun (WGS) entry which is preliminary data.</text>
</comment>
<organism evidence="2 3">
    <name type="scientific">Pristionchus fissidentatus</name>
    <dbReference type="NCBI Taxonomy" id="1538716"/>
    <lineage>
        <taxon>Eukaryota</taxon>
        <taxon>Metazoa</taxon>
        <taxon>Ecdysozoa</taxon>
        <taxon>Nematoda</taxon>
        <taxon>Chromadorea</taxon>
        <taxon>Rhabditida</taxon>
        <taxon>Rhabditina</taxon>
        <taxon>Diplogasteromorpha</taxon>
        <taxon>Diplogasteroidea</taxon>
        <taxon>Neodiplogasteridae</taxon>
        <taxon>Pristionchus</taxon>
    </lineage>
</organism>
<evidence type="ECO:0000256" key="1">
    <source>
        <dbReference type="SAM" id="MobiDB-lite"/>
    </source>
</evidence>